<dbReference type="OMA" id="MCEFGEN"/>
<gene>
    <name evidence="7" type="ORF">RCOM_1279080</name>
</gene>
<dbReference type="PANTHER" id="PTHR12510">
    <property type="entry name" value="TROPONIN C-AKIN-1 PROTEIN"/>
    <property type="match status" value="1"/>
</dbReference>
<dbReference type="GO" id="GO:0061929">
    <property type="term" value="F:gamma-glutamylaminecyclotransferase activity"/>
    <property type="evidence" value="ECO:0007669"/>
    <property type="project" value="InterPro"/>
</dbReference>
<dbReference type="InParanoid" id="B9SNV5"/>
<protein>
    <recommendedName>
        <fullName evidence="5">Gamma-glutamylcyclotransferase family protein</fullName>
    </recommendedName>
</protein>
<evidence type="ECO:0000256" key="4">
    <source>
        <dbReference type="PIRSR" id="PIRSR639126-1"/>
    </source>
</evidence>
<name>B9SNV5_RICCO</name>
<dbReference type="AlphaFoldDB" id="B9SNV5"/>
<dbReference type="Gene3D" id="3.10.490.10">
    <property type="entry name" value="Gamma-glutamyl cyclotransferase-like"/>
    <property type="match status" value="1"/>
</dbReference>
<reference evidence="8" key="1">
    <citation type="journal article" date="2010" name="Nat. Biotechnol.">
        <title>Draft genome sequence of the oilseed species Ricinus communis.</title>
        <authorList>
            <person name="Chan A.P."/>
            <person name="Crabtree J."/>
            <person name="Zhao Q."/>
            <person name="Lorenzi H."/>
            <person name="Orvis J."/>
            <person name="Puiu D."/>
            <person name="Melake-Berhan A."/>
            <person name="Jones K.M."/>
            <person name="Redman J."/>
            <person name="Chen G."/>
            <person name="Cahoon E.B."/>
            <person name="Gedil M."/>
            <person name="Stanke M."/>
            <person name="Haas B.J."/>
            <person name="Wortman J.R."/>
            <person name="Fraser-Liggett C.M."/>
            <person name="Ravel J."/>
            <person name="Rabinowicz P.D."/>
        </authorList>
    </citation>
    <scope>NUCLEOTIDE SEQUENCE [LARGE SCALE GENOMIC DNA]</scope>
    <source>
        <strain evidence="8">cv. Hale</strain>
    </source>
</reference>
<comment type="function">
    <text evidence="1">Putative gamma-glutamylcyclotransferase.</text>
</comment>
<evidence type="ECO:0000256" key="3">
    <source>
        <dbReference type="ARBA" id="ARBA00023315"/>
    </source>
</evidence>
<feature type="active site" description="Proton acceptor" evidence="4">
    <location>
        <position position="96"/>
    </location>
</feature>
<evidence type="ECO:0000256" key="1">
    <source>
        <dbReference type="ARBA" id="ARBA00002782"/>
    </source>
</evidence>
<feature type="domain" description="Gamma-glutamylcyclotransferase AIG2-like" evidence="6">
    <location>
        <begin position="16"/>
        <end position="134"/>
    </location>
</feature>
<dbReference type="KEGG" id="rcu:8289093"/>
<dbReference type="GO" id="GO:0005829">
    <property type="term" value="C:cytosol"/>
    <property type="evidence" value="ECO:0000318"/>
    <property type="project" value="GO_Central"/>
</dbReference>
<dbReference type="Pfam" id="PF06094">
    <property type="entry name" value="GGACT"/>
    <property type="match status" value="1"/>
</dbReference>
<dbReference type="InterPro" id="IPR009288">
    <property type="entry name" value="AIG2-like_dom"/>
</dbReference>
<proteinExistence type="inferred from homology"/>
<dbReference type="OrthoDB" id="113620at2759"/>
<dbReference type="InterPro" id="IPR039126">
    <property type="entry name" value="GGACT"/>
</dbReference>
<dbReference type="PANTHER" id="PTHR12510:SF15">
    <property type="entry name" value="GAMMA-GLUTAMYLCYCLOTRANSFERASE FAMILY PROTEIN"/>
    <property type="match status" value="1"/>
</dbReference>
<organism evidence="7 8">
    <name type="scientific">Ricinus communis</name>
    <name type="common">Castor bean</name>
    <dbReference type="NCBI Taxonomy" id="3988"/>
    <lineage>
        <taxon>Eukaryota</taxon>
        <taxon>Viridiplantae</taxon>
        <taxon>Streptophyta</taxon>
        <taxon>Embryophyta</taxon>
        <taxon>Tracheophyta</taxon>
        <taxon>Spermatophyta</taxon>
        <taxon>Magnoliopsida</taxon>
        <taxon>eudicotyledons</taxon>
        <taxon>Gunneridae</taxon>
        <taxon>Pentapetalae</taxon>
        <taxon>rosids</taxon>
        <taxon>fabids</taxon>
        <taxon>Malpighiales</taxon>
        <taxon>Euphorbiaceae</taxon>
        <taxon>Acalyphoideae</taxon>
        <taxon>Acalypheae</taxon>
        <taxon>Ricinus</taxon>
    </lineage>
</organism>
<evidence type="ECO:0000256" key="2">
    <source>
        <dbReference type="ARBA" id="ARBA00008861"/>
    </source>
</evidence>
<evidence type="ECO:0000313" key="7">
    <source>
        <dbReference type="EMBL" id="EEF34745.1"/>
    </source>
</evidence>
<dbReference type="InterPro" id="IPR036568">
    <property type="entry name" value="GGCT-like_sf"/>
</dbReference>
<dbReference type="SUPFAM" id="SSF110857">
    <property type="entry name" value="Gamma-glutamyl cyclotransferase-like"/>
    <property type="match status" value="1"/>
</dbReference>
<comment type="similarity">
    <text evidence="2 5">Belongs to the gamma-glutamylcyclotransferase family.</text>
</comment>
<accession>B9SNV5</accession>
<dbReference type="GO" id="GO:0016746">
    <property type="term" value="F:acyltransferase activity"/>
    <property type="evidence" value="ECO:0007669"/>
    <property type="project" value="UniProtKB-KW"/>
</dbReference>
<evidence type="ECO:0000256" key="5">
    <source>
        <dbReference type="RuleBase" id="RU367036"/>
    </source>
</evidence>
<keyword evidence="8" id="KW-1185">Reference proteome</keyword>
<sequence length="182" mass="20345">MADAQTLPTEVNGVLLFSYGTLKQDFANYNLIQNLIRSNDASYLGTYITHHTYPLVIGPHGIPYLINLPSTSGGHRVKGELYSLSSKGFALLDEFEGVRIGHYERLPVQVTRLDSEGNENDAVSVEAEAYYAHRSFGEKMWEKRGRIGLVEYSDTNGKEYVRKENRPAGTSTLHDIALFLST</sequence>
<keyword evidence="3" id="KW-0012">Acyltransferase</keyword>
<dbReference type="InterPro" id="IPR013024">
    <property type="entry name" value="GGCT-like"/>
</dbReference>
<dbReference type="CDD" id="cd06661">
    <property type="entry name" value="GGCT_like"/>
    <property type="match status" value="1"/>
</dbReference>
<dbReference type="Proteomes" id="UP000008311">
    <property type="component" value="Unassembled WGS sequence"/>
</dbReference>
<dbReference type="STRING" id="3988.B9SNV5"/>
<keyword evidence="3" id="KW-0808">Transferase</keyword>
<dbReference type="EMBL" id="EQ974052">
    <property type="protein sequence ID" value="EEF34745.1"/>
    <property type="molecule type" value="Genomic_DNA"/>
</dbReference>
<evidence type="ECO:0000259" key="6">
    <source>
        <dbReference type="Pfam" id="PF06094"/>
    </source>
</evidence>
<dbReference type="eggNOG" id="KOG4450">
    <property type="taxonomic scope" value="Eukaryota"/>
</dbReference>
<evidence type="ECO:0000313" key="8">
    <source>
        <dbReference type="Proteomes" id="UP000008311"/>
    </source>
</evidence>
<dbReference type="FunCoup" id="B9SNV5">
    <property type="interactions" value="145"/>
</dbReference>